<dbReference type="Pfam" id="PF00583">
    <property type="entry name" value="Acetyltransf_1"/>
    <property type="match status" value="1"/>
</dbReference>
<proteinExistence type="predicted"/>
<dbReference type="InterPro" id="IPR000182">
    <property type="entry name" value="GNAT_dom"/>
</dbReference>
<sequence length="178" mass="19657">MTSKNIRRATADDVPALTRIRNDAHAKKLTYGDHAWGKEGDGFSEQWVRSNVSEKDVYVVELDGALAGTFSLGFGEDRHWGPQAPIAGYVHGLCVRQGFNGLGLGGFMLDWCARKVSSLNRHYVRLDCAVENVTLCAYYESLGFTRVGLISDGIVWSLYEKPAAWPSTGYAPFDFPCT</sequence>
<dbReference type="AlphaFoldDB" id="A0A8I1DRC9"/>
<dbReference type="PANTHER" id="PTHR43877:SF2">
    <property type="entry name" value="AMINOALKYLPHOSPHONATE N-ACETYLTRANSFERASE-RELATED"/>
    <property type="match status" value="1"/>
</dbReference>
<dbReference type="GO" id="GO:0016747">
    <property type="term" value="F:acyltransferase activity, transferring groups other than amino-acyl groups"/>
    <property type="evidence" value="ECO:0007669"/>
    <property type="project" value="InterPro"/>
</dbReference>
<evidence type="ECO:0000313" key="4">
    <source>
        <dbReference type="EMBL" id="MBH9700377.1"/>
    </source>
</evidence>
<dbReference type="Proteomes" id="UP000645612">
    <property type="component" value="Unassembled WGS sequence"/>
</dbReference>
<feature type="domain" description="N-acetyltransferase" evidence="3">
    <location>
        <begin position="4"/>
        <end position="165"/>
    </location>
</feature>
<gene>
    <name evidence="4" type="ORF">JAO13_28435</name>
</gene>
<dbReference type="EMBL" id="JAEDXG010000032">
    <property type="protein sequence ID" value="MBH9700377.1"/>
    <property type="molecule type" value="Genomic_DNA"/>
</dbReference>
<dbReference type="InterPro" id="IPR050832">
    <property type="entry name" value="Bact_Acetyltransf"/>
</dbReference>
<evidence type="ECO:0000259" key="3">
    <source>
        <dbReference type="PROSITE" id="PS51186"/>
    </source>
</evidence>
<evidence type="ECO:0000313" key="5">
    <source>
        <dbReference type="Proteomes" id="UP000645612"/>
    </source>
</evidence>
<dbReference type="PROSITE" id="PS51186">
    <property type="entry name" value="GNAT"/>
    <property type="match status" value="1"/>
</dbReference>
<accession>A0A8I1DRC9</accession>
<dbReference type="RefSeq" id="WP_176129781.1">
    <property type="nucleotide sequence ID" value="NZ_CADDZZ010000002.1"/>
</dbReference>
<keyword evidence="1 4" id="KW-0808">Transferase</keyword>
<name>A0A8I1DRC9_BURCE</name>
<protein>
    <submittedName>
        <fullName evidence="4">GNAT family N-acetyltransferase</fullName>
    </submittedName>
</protein>
<evidence type="ECO:0000256" key="2">
    <source>
        <dbReference type="ARBA" id="ARBA00023315"/>
    </source>
</evidence>
<organism evidence="4 5">
    <name type="scientific">Burkholderia cepacia</name>
    <name type="common">Pseudomonas cepacia</name>
    <dbReference type="NCBI Taxonomy" id="292"/>
    <lineage>
        <taxon>Bacteria</taxon>
        <taxon>Pseudomonadati</taxon>
        <taxon>Pseudomonadota</taxon>
        <taxon>Betaproteobacteria</taxon>
        <taxon>Burkholderiales</taxon>
        <taxon>Burkholderiaceae</taxon>
        <taxon>Burkholderia</taxon>
        <taxon>Burkholderia cepacia complex</taxon>
    </lineage>
</organism>
<dbReference type="InterPro" id="IPR016181">
    <property type="entry name" value="Acyl_CoA_acyltransferase"/>
</dbReference>
<reference evidence="4" key="1">
    <citation type="submission" date="2020-12" db="EMBL/GenBank/DDBJ databases">
        <title>Burkholderia cepacia complex in Mexico.</title>
        <authorList>
            <person name="Estrada P."/>
        </authorList>
    </citation>
    <scope>NUCLEOTIDE SEQUENCE</scope>
    <source>
        <strain evidence="4">871</strain>
    </source>
</reference>
<keyword evidence="2" id="KW-0012">Acyltransferase</keyword>
<evidence type="ECO:0000256" key="1">
    <source>
        <dbReference type="ARBA" id="ARBA00022679"/>
    </source>
</evidence>
<dbReference type="PANTHER" id="PTHR43877">
    <property type="entry name" value="AMINOALKYLPHOSPHONATE N-ACETYLTRANSFERASE-RELATED-RELATED"/>
    <property type="match status" value="1"/>
</dbReference>
<dbReference type="SUPFAM" id="SSF55729">
    <property type="entry name" value="Acyl-CoA N-acyltransferases (Nat)"/>
    <property type="match status" value="1"/>
</dbReference>
<dbReference type="Gene3D" id="3.40.630.30">
    <property type="match status" value="1"/>
</dbReference>
<comment type="caution">
    <text evidence="4">The sequence shown here is derived from an EMBL/GenBank/DDBJ whole genome shotgun (WGS) entry which is preliminary data.</text>
</comment>